<organism evidence="1 2">
    <name type="scientific">Elysia crispata</name>
    <name type="common">lettuce slug</name>
    <dbReference type="NCBI Taxonomy" id="231223"/>
    <lineage>
        <taxon>Eukaryota</taxon>
        <taxon>Metazoa</taxon>
        <taxon>Spiralia</taxon>
        <taxon>Lophotrochozoa</taxon>
        <taxon>Mollusca</taxon>
        <taxon>Gastropoda</taxon>
        <taxon>Heterobranchia</taxon>
        <taxon>Euthyneura</taxon>
        <taxon>Panpulmonata</taxon>
        <taxon>Sacoglossa</taxon>
        <taxon>Placobranchoidea</taxon>
        <taxon>Plakobranchidae</taxon>
        <taxon>Elysia</taxon>
    </lineage>
</organism>
<evidence type="ECO:0000313" key="2">
    <source>
        <dbReference type="Proteomes" id="UP001283361"/>
    </source>
</evidence>
<accession>A0AAE0ZAB3</accession>
<keyword evidence="2" id="KW-1185">Reference proteome</keyword>
<name>A0AAE0ZAB3_9GAST</name>
<dbReference type="Proteomes" id="UP001283361">
    <property type="component" value="Unassembled WGS sequence"/>
</dbReference>
<proteinExistence type="predicted"/>
<gene>
    <name evidence="1" type="ORF">RRG08_051883</name>
</gene>
<comment type="caution">
    <text evidence="1">The sequence shown here is derived from an EMBL/GenBank/DDBJ whole genome shotgun (WGS) entry which is preliminary data.</text>
</comment>
<protein>
    <submittedName>
        <fullName evidence="1">Uncharacterized protein</fullName>
    </submittedName>
</protein>
<reference evidence="1" key="1">
    <citation type="journal article" date="2023" name="G3 (Bethesda)">
        <title>A reference genome for the long-term kleptoplast-retaining sea slug Elysia crispata morphotype clarki.</title>
        <authorList>
            <person name="Eastman K.E."/>
            <person name="Pendleton A.L."/>
            <person name="Shaikh M.A."/>
            <person name="Suttiyut T."/>
            <person name="Ogas R."/>
            <person name="Tomko P."/>
            <person name="Gavelis G."/>
            <person name="Widhalm J.R."/>
            <person name="Wisecaver J.H."/>
        </authorList>
    </citation>
    <scope>NUCLEOTIDE SEQUENCE</scope>
    <source>
        <strain evidence="1">ECLA1</strain>
    </source>
</reference>
<sequence length="70" mass="7861">MHPNRMKWSGSLEGVPHNCLQSGHNEIFIDIKYGGASGNNFETYQCKLSPGCSRGIGGPQTKRYIQRFYP</sequence>
<evidence type="ECO:0000313" key="1">
    <source>
        <dbReference type="EMBL" id="KAK3765261.1"/>
    </source>
</evidence>
<dbReference type="AlphaFoldDB" id="A0AAE0ZAB3"/>
<dbReference type="EMBL" id="JAWDGP010004327">
    <property type="protein sequence ID" value="KAK3765261.1"/>
    <property type="molecule type" value="Genomic_DNA"/>
</dbReference>